<feature type="transmembrane region" description="Helical" evidence="1">
    <location>
        <begin position="56"/>
        <end position="76"/>
    </location>
</feature>
<comment type="caution">
    <text evidence="2">The sequence shown here is derived from an EMBL/GenBank/DDBJ whole genome shotgun (WGS) entry which is preliminary data.</text>
</comment>
<gene>
    <name evidence="2" type="ORF">EHQ69_02570</name>
</gene>
<dbReference type="EMBL" id="RQGP01000008">
    <property type="protein sequence ID" value="TGL95329.1"/>
    <property type="molecule type" value="Genomic_DNA"/>
</dbReference>
<keyword evidence="1" id="KW-0812">Transmembrane</keyword>
<dbReference type="OrthoDB" id="344972at2"/>
<sequence length="400" mass="46264">MNFVILNNGIQIEDGGVSIAFIAIKVFLLLVGSIFILFALPSLIKKKPVEDPNFNHPFIMFVSGIFWFTVGLLIPLGTEKTSIFLDRVSRKITITKESTNLQIPFSEFQFFIVLPDSAFVEEEEDTKPKPDSETKHISLLTSYGFELELGSFESNKQNQNVKALVTLLGLPVLNSISEIPKGIAERSKQRKLDFNTRERKIQTEWDWVPVPSILYLLGSAIVFLYGVCLVYYFLRLAPAKKFPSFTQILWGVVFIFFSGFILYITIIYGWGRNRVSIGKERLDREFSVFGYPLSVQSVPKKSFGSLYLSYPLGKDDQCILYLVLQSEKFENQWVRIYETKWENMYRFDEPNLFFKMKVCDLTLTKRLQLMKDIHEFSLTEGNDRNFFPSESKKEKTPNSY</sequence>
<keyword evidence="3" id="KW-1185">Reference proteome</keyword>
<dbReference type="Proteomes" id="UP000298263">
    <property type="component" value="Unassembled WGS sequence"/>
</dbReference>
<organism evidence="2 3">
    <name type="scientific">Leptospira congkakensis</name>
    <dbReference type="NCBI Taxonomy" id="2484932"/>
    <lineage>
        <taxon>Bacteria</taxon>
        <taxon>Pseudomonadati</taxon>
        <taxon>Spirochaetota</taxon>
        <taxon>Spirochaetia</taxon>
        <taxon>Leptospirales</taxon>
        <taxon>Leptospiraceae</taxon>
        <taxon>Leptospira</taxon>
    </lineage>
</organism>
<dbReference type="AlphaFoldDB" id="A0A4Z1A3M5"/>
<evidence type="ECO:0000313" key="2">
    <source>
        <dbReference type="EMBL" id="TGL95329.1"/>
    </source>
</evidence>
<name>A0A4Z1A3M5_9LEPT</name>
<evidence type="ECO:0000256" key="1">
    <source>
        <dbReference type="SAM" id="Phobius"/>
    </source>
</evidence>
<feature type="transmembrane region" description="Helical" evidence="1">
    <location>
        <begin position="20"/>
        <end position="44"/>
    </location>
</feature>
<proteinExistence type="predicted"/>
<accession>A0A4Z1A3M5</accession>
<dbReference type="RefSeq" id="WP_135585837.1">
    <property type="nucleotide sequence ID" value="NZ_RQGO01000016.1"/>
</dbReference>
<keyword evidence="1" id="KW-0472">Membrane</keyword>
<protein>
    <submittedName>
        <fullName evidence="2">Uncharacterized protein</fullName>
    </submittedName>
</protein>
<reference evidence="2" key="1">
    <citation type="journal article" date="2019" name="PLoS Negl. Trop. Dis.">
        <title>Revisiting the worldwide diversity of Leptospira species in the environment.</title>
        <authorList>
            <person name="Vincent A.T."/>
            <person name="Schiettekatte O."/>
            <person name="Bourhy P."/>
            <person name="Veyrier F.J."/>
            <person name="Picardeau M."/>
        </authorList>
    </citation>
    <scope>NUCLEOTIDE SEQUENCE [LARGE SCALE GENOMIC DNA]</scope>
    <source>
        <strain evidence="2">201702422</strain>
    </source>
</reference>
<feature type="transmembrane region" description="Helical" evidence="1">
    <location>
        <begin position="213"/>
        <end position="236"/>
    </location>
</feature>
<keyword evidence="1" id="KW-1133">Transmembrane helix</keyword>
<evidence type="ECO:0000313" key="3">
    <source>
        <dbReference type="Proteomes" id="UP000298263"/>
    </source>
</evidence>
<feature type="transmembrane region" description="Helical" evidence="1">
    <location>
        <begin position="248"/>
        <end position="271"/>
    </location>
</feature>